<reference evidence="3" key="1">
    <citation type="submission" date="2021-02" db="EMBL/GenBank/DDBJ databases">
        <title>Natronogracilivirga saccharolytica gen. nov. sp. nov. a new anaerobic, haloalkiliphilic carbohydrate-fermenting bacterium from soda lake and proposing of Cyclonatronumiaceae fam. nov. in the phylum Balneolaeota.</title>
        <authorList>
            <person name="Zhilina T.N."/>
            <person name="Sorokin D.Y."/>
            <person name="Zavarzina D.G."/>
            <person name="Toshchakov S.V."/>
            <person name="Kublanov I.V."/>
        </authorList>
    </citation>
    <scope>NUCLEOTIDE SEQUENCE</scope>
    <source>
        <strain evidence="3">Z-1702</strain>
    </source>
</reference>
<organism evidence="3 4">
    <name type="scientific">Natronogracilivirga saccharolytica</name>
    <dbReference type="NCBI Taxonomy" id="2812953"/>
    <lineage>
        <taxon>Bacteria</taxon>
        <taxon>Pseudomonadati</taxon>
        <taxon>Balneolota</taxon>
        <taxon>Balneolia</taxon>
        <taxon>Balneolales</taxon>
        <taxon>Cyclonatronaceae</taxon>
        <taxon>Natronogracilivirga</taxon>
    </lineage>
</organism>
<dbReference type="Pfam" id="PF20442">
    <property type="entry name" value="BrxL_N"/>
    <property type="match status" value="1"/>
</dbReference>
<accession>A0A8J7S6R7</accession>
<evidence type="ECO:0000259" key="1">
    <source>
        <dbReference type="Pfam" id="PF05362"/>
    </source>
</evidence>
<dbReference type="SUPFAM" id="SSF54211">
    <property type="entry name" value="Ribosomal protein S5 domain 2-like"/>
    <property type="match status" value="1"/>
</dbReference>
<dbReference type="Pfam" id="PF05362">
    <property type="entry name" value="Lon_C"/>
    <property type="match status" value="1"/>
</dbReference>
<dbReference type="PRINTS" id="PR00830">
    <property type="entry name" value="ENDOLAPTASE"/>
</dbReference>
<feature type="domain" description="Lon proteolytic" evidence="1">
    <location>
        <begin position="508"/>
        <end position="709"/>
    </location>
</feature>
<feature type="domain" description="BREX system Lon protease-like BrxL N-terminal" evidence="2">
    <location>
        <begin position="42"/>
        <end position="172"/>
    </location>
</feature>
<dbReference type="SUPFAM" id="SSF52540">
    <property type="entry name" value="P-loop containing nucleoside triphosphate hydrolases"/>
    <property type="match status" value="1"/>
</dbReference>
<dbReference type="NCBIfam" id="TIGR02688">
    <property type="entry name" value="BREX system Lon protease-like protein BrxL"/>
    <property type="match status" value="1"/>
</dbReference>
<dbReference type="InterPro" id="IPR013473">
    <property type="entry name" value="BrxL"/>
</dbReference>
<dbReference type="NCBIfam" id="TIGR02653">
    <property type="entry name" value="Lon_rel_chp"/>
    <property type="match status" value="1"/>
</dbReference>
<dbReference type="EMBL" id="JAFIDN010000007">
    <property type="protein sequence ID" value="MBP3192973.1"/>
    <property type="molecule type" value="Genomic_DNA"/>
</dbReference>
<dbReference type="GO" id="GO:0004176">
    <property type="term" value="F:ATP-dependent peptidase activity"/>
    <property type="evidence" value="ECO:0007669"/>
    <property type="project" value="InterPro"/>
</dbReference>
<dbReference type="InterPro" id="IPR014061">
    <property type="entry name" value="BrxL-like"/>
</dbReference>
<sequence>MWYWKNSKPSWENDFACPRISTIKSEQKMIQLDNVDRIAAKAFEGYIVKKDLLDQFRKQFPVPTYVVEFLLGRYCATTDPEEIAEGLEIVKRQLSDRTVRTGEEEYFKSKAREKGSIKIIDLITARLDSKSDSYIAQLPSLMLNDARISEELINDNDRILTGGFYAEIELEYDAAIAQENRGRPFGVINLRPIQLSKRNVLDVLYQGREHFTLQEWQDFLLRSVGMEPSSLTEKAKNVLFVRMVPFVEKNFNMVELGPRGTGKSHLYQQISPYSHLVSGGKSTVAKMFVNMGSGERGLVCKYDVICFDEVAGISFDQKDGVNIMKGYMESGEFSRGKESIRADGSMVLVGNFEVDVEHQQRISHLFGPLPPEMRNDTAFMDRIHAYVPGWDFPKLNKDYFTQHFGLVSDFLAECWTRMRSYSRVTQFLPKVDFGGALSGRDNFSVQKTVNGLIKLMQPNPEAPISDEMLEWAVKVALEYRRRVKEQQKKIGSAEYRNTHFSYRIGDDGVETFVGTPELHSEHTITDDPLPPGEVWALGTGGVDEYAGLYKIEVNIGPGQGVKILNRPAPQPFSESVRYAEQNLYSKYKELVGDRDPRSHQFSIQLRSFDTAKSGMGIGMPVLIALCSSLIEKHTRGGLAVVGSLNLGGSLDLVYNAVNLAELAIEKGAKTLLIPVNARKQLNDLSDEMIAKINIQYYTDPQDCLLKALVE</sequence>
<dbReference type="InterPro" id="IPR027417">
    <property type="entry name" value="P-loop_NTPase"/>
</dbReference>
<gene>
    <name evidence="3" type="primary">brxL</name>
    <name evidence="3" type="ORF">NATSA_09895</name>
</gene>
<protein>
    <submittedName>
        <fullName evidence="3">Protease Lon-related BREX system protein BrxL</fullName>
    </submittedName>
</protein>
<dbReference type="InterPro" id="IPR020568">
    <property type="entry name" value="Ribosomal_Su5_D2-typ_SF"/>
</dbReference>
<dbReference type="InterPro" id="IPR014721">
    <property type="entry name" value="Ribsml_uS5_D2-typ_fold_subgr"/>
</dbReference>
<evidence type="ECO:0000313" key="4">
    <source>
        <dbReference type="Proteomes" id="UP000673975"/>
    </source>
</evidence>
<dbReference type="InterPro" id="IPR046838">
    <property type="entry name" value="BrxL_N"/>
</dbReference>
<keyword evidence="3" id="KW-0378">Hydrolase</keyword>
<proteinExistence type="predicted"/>
<evidence type="ECO:0000259" key="2">
    <source>
        <dbReference type="Pfam" id="PF20442"/>
    </source>
</evidence>
<dbReference type="InterPro" id="IPR008269">
    <property type="entry name" value="Lon_proteolytic"/>
</dbReference>
<keyword evidence="4" id="KW-1185">Reference proteome</keyword>
<dbReference type="GO" id="GO:0006508">
    <property type="term" value="P:proteolysis"/>
    <property type="evidence" value="ECO:0007669"/>
    <property type="project" value="UniProtKB-KW"/>
</dbReference>
<dbReference type="Proteomes" id="UP000673975">
    <property type="component" value="Unassembled WGS sequence"/>
</dbReference>
<comment type="caution">
    <text evidence="3">The sequence shown here is derived from an EMBL/GenBank/DDBJ whole genome shotgun (WGS) entry which is preliminary data.</text>
</comment>
<dbReference type="AlphaFoldDB" id="A0A8J7S6R7"/>
<evidence type="ECO:0000313" key="3">
    <source>
        <dbReference type="EMBL" id="MBP3192973.1"/>
    </source>
</evidence>
<name>A0A8J7S6R7_9BACT</name>
<dbReference type="Gene3D" id="3.30.230.10">
    <property type="match status" value="1"/>
</dbReference>
<dbReference type="Pfam" id="PF13337">
    <property type="entry name" value="BrxL_ATPase"/>
    <property type="match status" value="1"/>
</dbReference>
<dbReference type="GO" id="GO:0004252">
    <property type="term" value="F:serine-type endopeptidase activity"/>
    <property type="evidence" value="ECO:0007669"/>
    <property type="project" value="InterPro"/>
</dbReference>
<keyword evidence="3" id="KW-0645">Protease</keyword>